<dbReference type="EMBL" id="CP110615">
    <property type="protein sequence ID" value="UZJ24856.1"/>
    <property type="molecule type" value="Genomic_DNA"/>
</dbReference>
<name>A0ABY6NZR4_9NOCA</name>
<keyword evidence="1" id="KW-1133">Transmembrane helix</keyword>
<feature type="transmembrane region" description="Helical" evidence="1">
    <location>
        <begin position="253"/>
        <end position="276"/>
    </location>
</feature>
<keyword evidence="1" id="KW-0472">Membrane</keyword>
<gene>
    <name evidence="4" type="ORF">RHODO2019_17435</name>
</gene>
<dbReference type="Pfam" id="PF14257">
    <property type="entry name" value="DUF4349"/>
    <property type="match status" value="1"/>
</dbReference>
<keyword evidence="1" id="KW-0812">Transmembrane</keyword>
<evidence type="ECO:0000259" key="3">
    <source>
        <dbReference type="Pfam" id="PF14257"/>
    </source>
</evidence>
<keyword evidence="5" id="KW-1185">Reference proteome</keyword>
<dbReference type="InterPro" id="IPR025645">
    <property type="entry name" value="DUF4349"/>
</dbReference>
<evidence type="ECO:0000256" key="2">
    <source>
        <dbReference type="SAM" id="SignalP"/>
    </source>
</evidence>
<dbReference type="RefSeq" id="WP_265382962.1">
    <property type="nucleotide sequence ID" value="NZ_CP110615.1"/>
</dbReference>
<dbReference type="Proteomes" id="UP001164965">
    <property type="component" value="Chromosome"/>
</dbReference>
<evidence type="ECO:0000313" key="5">
    <source>
        <dbReference type="Proteomes" id="UP001164965"/>
    </source>
</evidence>
<keyword evidence="2" id="KW-0732">Signal</keyword>
<sequence>MTRTARLLACVLLTGVLATACSAGADQTSGVTAVGGAAPVPAGVDASGTASPGRATGATSARHVLTAGVVVAVDDLAGAARQVREVAARAQGSIGSEEVDLAGATSGRAHAVLVLRVPPGPLDDTVAQVAAVGTEVSRTRTAQDVEGTLTDVASRISSQSASVQRVRALMGSATSLADVVALEEALTSRTADLEALQAQQADVQGRVDLATLTVELRRTSVVAAAEPPRTGFLGGLQTGWSALTTAVGTGLTVLGALLPFVLVVVVVLGVPLAWVLRRRVRAVAVPPEE</sequence>
<evidence type="ECO:0000313" key="4">
    <source>
        <dbReference type="EMBL" id="UZJ24856.1"/>
    </source>
</evidence>
<feature type="domain" description="DUF4349" evidence="3">
    <location>
        <begin position="65"/>
        <end position="270"/>
    </location>
</feature>
<accession>A0ABY6NZR4</accession>
<organism evidence="4 5">
    <name type="scientific">Rhodococcus antarcticus</name>
    <dbReference type="NCBI Taxonomy" id="2987751"/>
    <lineage>
        <taxon>Bacteria</taxon>
        <taxon>Bacillati</taxon>
        <taxon>Actinomycetota</taxon>
        <taxon>Actinomycetes</taxon>
        <taxon>Mycobacteriales</taxon>
        <taxon>Nocardiaceae</taxon>
        <taxon>Rhodococcus</taxon>
    </lineage>
</organism>
<feature type="signal peptide" evidence="2">
    <location>
        <begin position="1"/>
        <end position="25"/>
    </location>
</feature>
<feature type="chain" id="PRO_5046683105" evidence="2">
    <location>
        <begin position="26"/>
        <end position="289"/>
    </location>
</feature>
<protein>
    <submittedName>
        <fullName evidence="4">DUF4349 domain-containing protein</fullName>
    </submittedName>
</protein>
<proteinExistence type="predicted"/>
<evidence type="ECO:0000256" key="1">
    <source>
        <dbReference type="SAM" id="Phobius"/>
    </source>
</evidence>
<dbReference type="PROSITE" id="PS51257">
    <property type="entry name" value="PROKAR_LIPOPROTEIN"/>
    <property type="match status" value="1"/>
</dbReference>
<reference evidence="4" key="1">
    <citation type="submission" date="2022-10" db="EMBL/GenBank/DDBJ databases">
        <title>Rhodococcus sp.75.</title>
        <authorList>
            <person name="Sun M."/>
        </authorList>
    </citation>
    <scope>NUCLEOTIDE SEQUENCE</scope>
    <source>
        <strain evidence="4">75</strain>
    </source>
</reference>